<dbReference type="InterPro" id="IPR050103">
    <property type="entry name" value="Class-III_PLP-dep_AT"/>
</dbReference>
<evidence type="ECO:0000256" key="3">
    <source>
        <dbReference type="ARBA" id="ARBA00004998"/>
    </source>
</evidence>
<dbReference type="InterPro" id="IPR015421">
    <property type="entry name" value="PyrdxlP-dep_Trfase_major"/>
</dbReference>
<reference evidence="12" key="1">
    <citation type="submission" date="2012-11" db="EMBL/GenBank/DDBJ databases">
        <authorList>
            <person name="Lucero-Rivera Y.E."/>
            <person name="Tovar-Ramirez D."/>
        </authorList>
    </citation>
    <scope>NUCLEOTIDE SEQUENCE</scope>
</reference>
<organism evidence="12">
    <name type="scientific">Nilaparvata lugens</name>
    <name type="common">Brown planthopper</name>
    <dbReference type="NCBI Taxonomy" id="108931"/>
    <lineage>
        <taxon>Eukaryota</taxon>
        <taxon>Metazoa</taxon>
        <taxon>Ecdysozoa</taxon>
        <taxon>Arthropoda</taxon>
        <taxon>Hexapoda</taxon>
        <taxon>Insecta</taxon>
        <taxon>Pterygota</taxon>
        <taxon>Neoptera</taxon>
        <taxon>Paraneoptera</taxon>
        <taxon>Hemiptera</taxon>
        <taxon>Auchenorrhyncha</taxon>
        <taxon>Fulgoroidea</taxon>
        <taxon>Delphacidae</taxon>
        <taxon>Delphacinae</taxon>
        <taxon>Nilaparvata</taxon>
    </lineage>
</organism>
<dbReference type="GO" id="GO:0005759">
    <property type="term" value="C:mitochondrial matrix"/>
    <property type="evidence" value="ECO:0007669"/>
    <property type="project" value="UniProtKB-SubCell"/>
</dbReference>
<evidence type="ECO:0000256" key="11">
    <source>
        <dbReference type="RuleBase" id="RU365036"/>
    </source>
</evidence>
<dbReference type="GO" id="GO:0019544">
    <property type="term" value="P:L-arginine catabolic process to L-glutamate"/>
    <property type="evidence" value="ECO:0007669"/>
    <property type="project" value="TreeGrafter"/>
</dbReference>
<dbReference type="FunFam" id="3.90.1150.10:FF:000152">
    <property type="entry name" value="Ornithine aminotransferase"/>
    <property type="match status" value="1"/>
</dbReference>
<dbReference type="EMBL" id="KC223175">
    <property type="protein sequence ID" value="AQT27078.1"/>
    <property type="molecule type" value="mRNA"/>
</dbReference>
<comment type="pathway">
    <text evidence="3 11">Amino-acid biosynthesis; L-proline biosynthesis; L-glutamate 5-semialdehyde from L-ornithine: step 1/1.</text>
</comment>
<comment type="catalytic activity">
    <reaction evidence="11">
        <text>a 2-oxocarboxylate + L-ornithine = L-glutamate 5-semialdehyde + an L-alpha-amino acid</text>
        <dbReference type="Rhea" id="RHEA:13877"/>
        <dbReference type="ChEBI" id="CHEBI:35179"/>
        <dbReference type="ChEBI" id="CHEBI:46911"/>
        <dbReference type="ChEBI" id="CHEBI:58066"/>
        <dbReference type="ChEBI" id="CHEBI:59869"/>
        <dbReference type="EC" id="2.6.1.13"/>
    </reaction>
</comment>
<evidence type="ECO:0000256" key="8">
    <source>
        <dbReference type="ARBA" id="ARBA00022679"/>
    </source>
</evidence>
<comment type="cofactor">
    <cofactor evidence="1 11">
        <name>pyridoxal 5'-phosphate</name>
        <dbReference type="ChEBI" id="CHEBI:597326"/>
    </cofactor>
</comment>
<dbReference type="UniPathway" id="UPA00098">
    <property type="reaction ID" value="UER00358"/>
</dbReference>
<evidence type="ECO:0000256" key="1">
    <source>
        <dbReference type="ARBA" id="ARBA00001933"/>
    </source>
</evidence>
<dbReference type="InterPro" id="IPR049704">
    <property type="entry name" value="Aminotrans_3_PPA_site"/>
</dbReference>
<keyword evidence="9 10" id="KW-0663">Pyridoxal phosphate</keyword>
<dbReference type="PROSITE" id="PS00600">
    <property type="entry name" value="AA_TRANSFER_CLASS_3"/>
    <property type="match status" value="1"/>
</dbReference>
<dbReference type="CDD" id="cd00610">
    <property type="entry name" value="OAT_like"/>
    <property type="match status" value="1"/>
</dbReference>
<dbReference type="GO" id="GO:0010121">
    <property type="term" value="P:L-arginine catabolic process to proline via ornithine"/>
    <property type="evidence" value="ECO:0007669"/>
    <property type="project" value="TreeGrafter"/>
</dbReference>
<name>A0A1S6KZB8_NILLU</name>
<dbReference type="GO" id="GO:0042802">
    <property type="term" value="F:identical protein binding"/>
    <property type="evidence" value="ECO:0007669"/>
    <property type="project" value="TreeGrafter"/>
</dbReference>
<dbReference type="PANTHER" id="PTHR11986">
    <property type="entry name" value="AMINOTRANSFERASE CLASS III"/>
    <property type="match status" value="1"/>
</dbReference>
<evidence type="ECO:0000256" key="6">
    <source>
        <dbReference type="ARBA" id="ARBA00012924"/>
    </source>
</evidence>
<dbReference type="GO" id="GO:0055129">
    <property type="term" value="P:L-proline biosynthetic process"/>
    <property type="evidence" value="ECO:0007669"/>
    <property type="project" value="UniProtKB-UniPathway"/>
</dbReference>
<dbReference type="PIRSF" id="PIRSF000521">
    <property type="entry name" value="Transaminase_4ab_Lys_Orn"/>
    <property type="match status" value="1"/>
</dbReference>
<keyword evidence="7 11" id="KW-0032">Aminotransferase</keyword>
<evidence type="ECO:0000256" key="9">
    <source>
        <dbReference type="ARBA" id="ARBA00022898"/>
    </source>
</evidence>
<reference evidence="12" key="2">
    <citation type="journal article" date="2014" name="Insect Mol. Biol.">
        <title>Constructing the major biosynthesis pathways for amino acids in the brown planthopper, Nilaparvata lugens?Stal (Hemiptera: Delphacidae), based on the transcriptome data.</title>
        <authorList>
            <person name="Wan P.J."/>
            <person name="Yang L."/>
            <person name="Wang W.X."/>
            <person name="Fan J.M."/>
            <person name="Fu Q."/>
            <person name="Li G.Q."/>
        </authorList>
    </citation>
    <scope>NUCLEOTIDE SEQUENCE</scope>
</reference>
<dbReference type="FunFam" id="3.40.640.10:FF:000011">
    <property type="entry name" value="Ornithine aminotransferase"/>
    <property type="match status" value="1"/>
</dbReference>
<protein>
    <recommendedName>
        <fullName evidence="6 11">Ornithine aminotransferase</fullName>
        <ecNumber evidence="6 11">2.6.1.13</ecNumber>
    </recommendedName>
</protein>
<evidence type="ECO:0000256" key="10">
    <source>
        <dbReference type="RuleBase" id="RU003560"/>
    </source>
</evidence>
<accession>A0A1S6KZB8</accession>
<dbReference type="Gene3D" id="3.40.640.10">
    <property type="entry name" value="Type I PLP-dependent aspartate aminotransferase-like (Major domain)"/>
    <property type="match status" value="1"/>
</dbReference>
<comment type="subunit">
    <text evidence="5">Homotetramer.</text>
</comment>
<proteinExistence type="evidence at transcript level"/>
<dbReference type="SUPFAM" id="SSF53383">
    <property type="entry name" value="PLP-dependent transferases"/>
    <property type="match status" value="1"/>
</dbReference>
<dbReference type="EC" id="2.6.1.13" evidence="6 11"/>
<evidence type="ECO:0000256" key="7">
    <source>
        <dbReference type="ARBA" id="ARBA00022576"/>
    </source>
</evidence>
<evidence type="ECO:0000313" key="12">
    <source>
        <dbReference type="EMBL" id="AQT27078.1"/>
    </source>
</evidence>
<dbReference type="GO" id="GO:0030170">
    <property type="term" value="F:pyridoxal phosphate binding"/>
    <property type="evidence" value="ECO:0007669"/>
    <property type="project" value="InterPro"/>
</dbReference>
<dbReference type="Pfam" id="PF00202">
    <property type="entry name" value="Aminotran_3"/>
    <property type="match status" value="1"/>
</dbReference>
<keyword evidence="8 11" id="KW-0808">Transferase</keyword>
<comment type="similarity">
    <text evidence="4 10">Belongs to the class-III pyridoxal-phosphate-dependent aminotransferase family.</text>
</comment>
<dbReference type="InterPro" id="IPR010164">
    <property type="entry name" value="Orn_aminotrans"/>
</dbReference>
<dbReference type="InterPro" id="IPR005814">
    <property type="entry name" value="Aminotrans_3"/>
</dbReference>
<dbReference type="Gene3D" id="3.90.1150.10">
    <property type="entry name" value="Aspartate Aminotransferase, domain 1"/>
    <property type="match status" value="1"/>
</dbReference>
<dbReference type="OrthoDB" id="425114at2759"/>
<evidence type="ECO:0000256" key="2">
    <source>
        <dbReference type="ARBA" id="ARBA00004305"/>
    </source>
</evidence>
<dbReference type="GO" id="GO:0004587">
    <property type="term" value="F:ornithine aminotransferase activity"/>
    <property type="evidence" value="ECO:0007669"/>
    <property type="project" value="UniProtKB-EC"/>
</dbReference>
<dbReference type="AlphaFoldDB" id="A0A1S6KZB8"/>
<dbReference type="InterPro" id="IPR015422">
    <property type="entry name" value="PyrdxlP-dep_Trfase_small"/>
</dbReference>
<comment type="subcellular location">
    <subcellularLocation>
        <location evidence="2">Mitochondrion matrix</location>
    </subcellularLocation>
</comment>
<dbReference type="NCBIfam" id="TIGR01885">
    <property type="entry name" value="Orn_aminotrans"/>
    <property type="match status" value="1"/>
</dbReference>
<dbReference type="PANTHER" id="PTHR11986:SF18">
    <property type="entry name" value="ORNITHINE AMINOTRANSFERASE, MITOCHONDRIAL"/>
    <property type="match status" value="1"/>
</dbReference>
<dbReference type="InterPro" id="IPR015424">
    <property type="entry name" value="PyrdxlP-dep_Trfase"/>
</dbReference>
<sequence length="434" mass="47842">MSTIIKCTSDCIINNLFKSIVARGISPPSRSLSSKQVIENEKKFHANNYEPVPIVISKGKGVDVWDVDGKQYLDFLGGFATLNQGHCHPRILKALMDQASKLHHTSRSHYNDVLWEFSEHITKLTGFDKVLAMNTGVEGGETAVKLARLWGYKKKRIAANEAIVLFARGNFWGRTLAAISSSVDPWMYENFGPYMPNLNLVDYNDLEDLEKALQNPNVCAFMVEPVQGEAGVVVPDAAYLTGVRRLCSKYNVLWIDDEVQAGLGRTGRLFCHQHYENARPDVMILGKALAGGVYPVSAVVADSDVIDCFTPGTHGSTFGGNPLGCKVAITAVDVITEEGLVDNADKMGQVFRDELERSLPKEKVSLVRGMGLLNAIALNTDFCSPWDFCIKLRDNGLVTRPCKANIIRFAPPLIINQSQLNQGLEIIVKTVNEL</sequence>
<evidence type="ECO:0000256" key="4">
    <source>
        <dbReference type="ARBA" id="ARBA00008954"/>
    </source>
</evidence>
<evidence type="ECO:0000256" key="5">
    <source>
        <dbReference type="ARBA" id="ARBA00011881"/>
    </source>
</evidence>